<accession>A0A126Q228</accession>
<dbReference type="AlphaFoldDB" id="A0A126Q228"/>
<dbReference type="EMBL" id="CP014323">
    <property type="protein sequence ID" value="AMJ99313.1"/>
    <property type="molecule type" value="Genomic_DNA"/>
</dbReference>
<dbReference type="InterPro" id="IPR014592">
    <property type="entry name" value="P-loop_UCP034888"/>
</dbReference>
<dbReference type="RefSeq" id="WP_061095652.1">
    <property type="nucleotide sequence ID" value="NZ_CP014323.1"/>
</dbReference>
<proteinExistence type="predicted"/>
<organism evidence="3 4">
    <name type="scientific">Alteromonas macleodii</name>
    <name type="common">Pseudoalteromonas macleodii</name>
    <dbReference type="NCBI Taxonomy" id="28108"/>
    <lineage>
        <taxon>Bacteria</taxon>
        <taxon>Pseudomonadati</taxon>
        <taxon>Pseudomonadota</taxon>
        <taxon>Gammaproteobacteria</taxon>
        <taxon>Alteromonadales</taxon>
        <taxon>Alteromonadaceae</taxon>
        <taxon>Alteromonas/Salinimonas group</taxon>
        <taxon>Alteromonas</taxon>
    </lineage>
</organism>
<dbReference type="InterPro" id="IPR041685">
    <property type="entry name" value="AAA_GajA/Old/RecF-like"/>
</dbReference>
<dbReference type="OrthoDB" id="3322489at2"/>
<feature type="domain" description="DUF3696" evidence="1">
    <location>
        <begin position="304"/>
        <end position="348"/>
    </location>
</feature>
<evidence type="ECO:0000313" key="3">
    <source>
        <dbReference type="EMBL" id="AMJ99313.1"/>
    </source>
</evidence>
<dbReference type="Pfam" id="PF13175">
    <property type="entry name" value="AAA_15"/>
    <property type="match status" value="2"/>
</dbReference>
<name>A0A126Q228_ALTMA</name>
<reference evidence="3 4" key="1">
    <citation type="submission" date="2015-12" db="EMBL/GenBank/DDBJ databases">
        <authorList>
            <person name="Shamseldin A."/>
            <person name="Moawad H."/>
            <person name="Abd El-Rahim W.M."/>
            <person name="Sadowsky M.J."/>
        </authorList>
    </citation>
    <scope>NUCLEOTIDE SEQUENCE [LARGE SCALE GENOMIC DNA]</scope>
    <source>
        <strain evidence="3 4">D7</strain>
    </source>
</reference>
<dbReference type="Proteomes" id="UP000063991">
    <property type="component" value="Chromosome"/>
</dbReference>
<evidence type="ECO:0000259" key="1">
    <source>
        <dbReference type="Pfam" id="PF12476"/>
    </source>
</evidence>
<dbReference type="SUPFAM" id="SSF52540">
    <property type="entry name" value="P-loop containing nucleoside triphosphate hydrolases"/>
    <property type="match status" value="1"/>
</dbReference>
<dbReference type="InterPro" id="IPR022532">
    <property type="entry name" value="DUF3696"/>
</dbReference>
<evidence type="ECO:0008006" key="5">
    <source>
        <dbReference type="Google" id="ProtNLM"/>
    </source>
</evidence>
<feature type="domain" description="Endonuclease GajA/Old nuclease/RecF-like AAA" evidence="2">
    <location>
        <begin position="1"/>
        <end position="43"/>
    </location>
</feature>
<sequence length="358" mass="39832">MISELTIKNFKSFIDETIPLTGLTLLSGLNNCGKSSIIQSLRMYHAAYSNESPLLDGHGYVEDLRSNLVRSTNNINISLKHENGNVGEMELSEHNNTVPFFCPEFIYVGADRLGPQTFLPLNVALDARPKVGNRGEYTLDLIDKLSKYGYLVPEKLTHPEVAGETYEHAVKGWLTEIAPGVNFEFATNRKAGISHAEIDEHKPTNVGFGLSYTLPIIAATLCSVSRAPTLEDQDDWVRDWEESKATNGIMLVIENPEAHLHPQGQTAMGRLLALAASCGVQIIVETHSEHVMDGIRIAVKQEQISNQDVTFHYLSKNEDGSSKFDTPNIDEHGKLDFWPTGFFDQTLRNRAILARKAR</sequence>
<dbReference type="Gene3D" id="3.40.50.300">
    <property type="entry name" value="P-loop containing nucleotide triphosphate hydrolases"/>
    <property type="match status" value="1"/>
</dbReference>
<dbReference type="PANTHER" id="PTHR43581:SF2">
    <property type="entry name" value="EXCINUCLEASE ATPASE SUBUNIT"/>
    <property type="match status" value="1"/>
</dbReference>
<gene>
    <name evidence="3" type="ORF">AVL55_14795</name>
</gene>
<dbReference type="InterPro" id="IPR051396">
    <property type="entry name" value="Bact_Antivir_Def_Nuclease"/>
</dbReference>
<dbReference type="Pfam" id="PF12476">
    <property type="entry name" value="DUF3696"/>
    <property type="match status" value="1"/>
</dbReference>
<dbReference type="PIRSF" id="PIRSF034888">
    <property type="entry name" value="P-loop_UCP034888"/>
    <property type="match status" value="1"/>
</dbReference>
<feature type="domain" description="Endonuclease GajA/Old nuclease/RecF-like AAA" evidence="2">
    <location>
        <begin position="205"/>
        <end position="291"/>
    </location>
</feature>
<dbReference type="PANTHER" id="PTHR43581">
    <property type="entry name" value="ATP/GTP PHOSPHATASE"/>
    <property type="match status" value="1"/>
</dbReference>
<protein>
    <recommendedName>
        <fullName evidence="5">DUF3696 domain-containing protein</fullName>
    </recommendedName>
</protein>
<evidence type="ECO:0000313" key="4">
    <source>
        <dbReference type="Proteomes" id="UP000063991"/>
    </source>
</evidence>
<evidence type="ECO:0000259" key="2">
    <source>
        <dbReference type="Pfam" id="PF13175"/>
    </source>
</evidence>
<dbReference type="InterPro" id="IPR027417">
    <property type="entry name" value="P-loop_NTPase"/>
</dbReference>